<accession>A0ABP6XR30</accession>
<name>A0ABP6XR30_9ACTN</name>
<keyword evidence="4" id="KW-1185">Reference proteome</keyword>
<feature type="domain" description="Endonuclease GajA/Old nuclease/RecF-like AAA" evidence="1">
    <location>
        <begin position="88"/>
        <end position="192"/>
    </location>
</feature>
<organism evidence="3 4">
    <name type="scientific">Microlunatus spumicola</name>
    <dbReference type="NCBI Taxonomy" id="81499"/>
    <lineage>
        <taxon>Bacteria</taxon>
        <taxon>Bacillati</taxon>
        <taxon>Actinomycetota</taxon>
        <taxon>Actinomycetes</taxon>
        <taxon>Propionibacteriales</taxon>
        <taxon>Propionibacteriaceae</taxon>
        <taxon>Microlunatus</taxon>
    </lineage>
</organism>
<protein>
    <recommendedName>
        <fullName evidence="5">ATP-dependent endonuclease</fullName>
    </recommendedName>
</protein>
<dbReference type="Pfam" id="PF20469">
    <property type="entry name" value="OLD-like_TOPRIM"/>
    <property type="match status" value="1"/>
</dbReference>
<evidence type="ECO:0000313" key="4">
    <source>
        <dbReference type="Proteomes" id="UP001500767"/>
    </source>
</evidence>
<dbReference type="PANTHER" id="PTHR43581">
    <property type="entry name" value="ATP/GTP PHOSPHATASE"/>
    <property type="match status" value="1"/>
</dbReference>
<dbReference type="Gene3D" id="3.40.50.300">
    <property type="entry name" value="P-loop containing nucleotide triphosphate hydrolases"/>
    <property type="match status" value="1"/>
</dbReference>
<dbReference type="Pfam" id="PF13175">
    <property type="entry name" value="AAA_15"/>
    <property type="match status" value="1"/>
</dbReference>
<dbReference type="PANTHER" id="PTHR43581:SF4">
    <property type="entry name" value="ATP_GTP PHOSPHATASE"/>
    <property type="match status" value="1"/>
</dbReference>
<evidence type="ECO:0000259" key="1">
    <source>
        <dbReference type="Pfam" id="PF13175"/>
    </source>
</evidence>
<dbReference type="InterPro" id="IPR051396">
    <property type="entry name" value="Bact_Antivir_Def_Nuclease"/>
</dbReference>
<dbReference type="CDD" id="cd01026">
    <property type="entry name" value="TOPRIM_OLD"/>
    <property type="match status" value="1"/>
</dbReference>
<dbReference type="EMBL" id="BAAAYR010000003">
    <property type="protein sequence ID" value="GAA3568703.1"/>
    <property type="molecule type" value="Genomic_DNA"/>
</dbReference>
<evidence type="ECO:0008006" key="5">
    <source>
        <dbReference type="Google" id="ProtNLM"/>
    </source>
</evidence>
<dbReference type="Proteomes" id="UP001500767">
    <property type="component" value="Unassembled WGS sequence"/>
</dbReference>
<dbReference type="InterPro" id="IPR041685">
    <property type="entry name" value="AAA_GajA/Old/RecF-like"/>
</dbReference>
<proteinExistence type="predicted"/>
<sequence length="467" mass="49983">MQTQSASDYDAESDAASTIVGLMHRAERGINDNAVIASARQHISEDYLTHLAVGSDELDCEIGLTPTSRLLPVLEKLELSFRPAGPGAPKLRHGLGYSNALFMSAELLLLDNATLAPLLLIEEPEAHLHPQLQSRVIDLLLSRADGNRLSSSVSAEAAEATDATAESDAGVVPLLETKPVQIIVTTHSPNMASALPVEALAIVSENAVYSLAQNQTRLLSGDYRFLRRFLDVTKSNLFFARGVVVVEGDAETILLPALAAKVGNSFSKLGVSVVNVGHVGLFRYSRIFQRTDGKAMPVRVACVRDMDVPPAGTPQELKGKLKAANEFSAEDLAARRAKLSSEDEGAVKTFVSDSWTLEYDFAAASWAAATIAHQAASLAAKADSSGAIDDVQRKEVIAQAHAAIDAAKFAGQPLETVALKIFAPLRNKSISKVVTAQFLAELLDDSHLASTDLPKYLQETFEYLSVL</sequence>
<evidence type="ECO:0000313" key="3">
    <source>
        <dbReference type="EMBL" id="GAA3568703.1"/>
    </source>
</evidence>
<feature type="domain" description="OLD protein-like TOPRIM" evidence="2">
    <location>
        <begin position="238"/>
        <end position="307"/>
    </location>
</feature>
<evidence type="ECO:0000259" key="2">
    <source>
        <dbReference type="Pfam" id="PF20469"/>
    </source>
</evidence>
<comment type="caution">
    <text evidence="3">The sequence shown here is derived from an EMBL/GenBank/DDBJ whole genome shotgun (WGS) entry which is preliminary data.</text>
</comment>
<gene>
    <name evidence="3" type="ORF">GCM10022197_26270</name>
</gene>
<dbReference type="InterPro" id="IPR034139">
    <property type="entry name" value="TOPRIM_OLD"/>
</dbReference>
<dbReference type="InterPro" id="IPR027417">
    <property type="entry name" value="P-loop_NTPase"/>
</dbReference>
<reference evidence="4" key="1">
    <citation type="journal article" date="2019" name="Int. J. Syst. Evol. Microbiol.">
        <title>The Global Catalogue of Microorganisms (GCM) 10K type strain sequencing project: providing services to taxonomists for standard genome sequencing and annotation.</title>
        <authorList>
            <consortium name="The Broad Institute Genomics Platform"/>
            <consortium name="The Broad Institute Genome Sequencing Center for Infectious Disease"/>
            <person name="Wu L."/>
            <person name="Ma J."/>
        </authorList>
    </citation>
    <scope>NUCLEOTIDE SEQUENCE [LARGE SCALE GENOMIC DNA]</scope>
    <source>
        <strain evidence="4">JCM 16540</strain>
    </source>
</reference>